<dbReference type="RefSeq" id="XP_019505393.1">
    <property type="nucleotide sequence ID" value="XM_019649848.1"/>
</dbReference>
<dbReference type="OrthoDB" id="448399at2759"/>
<dbReference type="InterPro" id="IPR013520">
    <property type="entry name" value="Ribonucl_H"/>
</dbReference>
<dbReference type="SMART" id="SM00479">
    <property type="entry name" value="EXOIII"/>
    <property type="match status" value="1"/>
</dbReference>
<gene>
    <name evidence="15" type="primary">ERI2</name>
</gene>
<evidence type="ECO:0000313" key="14">
    <source>
        <dbReference type="Proteomes" id="UP000694851"/>
    </source>
</evidence>
<evidence type="ECO:0000256" key="4">
    <source>
        <dbReference type="ARBA" id="ARBA00022771"/>
    </source>
</evidence>
<protein>
    <recommendedName>
        <fullName evidence="10">ERI1 exoribonuclease 2</fullName>
    </recommendedName>
    <alternativeName>
        <fullName evidence="11">Exonuclease domain-containing protein 1</fullName>
    </alternativeName>
</protein>
<evidence type="ECO:0000256" key="10">
    <source>
        <dbReference type="ARBA" id="ARBA00068097"/>
    </source>
</evidence>
<keyword evidence="14" id="KW-1185">Reference proteome</keyword>
<dbReference type="PROSITE" id="PS51999">
    <property type="entry name" value="ZF_GRF"/>
    <property type="match status" value="1"/>
</dbReference>
<reference evidence="15" key="1">
    <citation type="submission" date="2025-08" db="UniProtKB">
        <authorList>
            <consortium name="RefSeq"/>
        </authorList>
    </citation>
    <scope>IDENTIFICATION</scope>
    <source>
        <tissue evidence="15">Muscle</tissue>
    </source>
</reference>
<comment type="cofactor">
    <cofactor evidence="1">
        <name>Mg(2+)</name>
        <dbReference type="ChEBI" id="CHEBI:18420"/>
    </cofactor>
</comment>
<evidence type="ECO:0000256" key="6">
    <source>
        <dbReference type="ARBA" id="ARBA00022833"/>
    </source>
</evidence>
<dbReference type="FunFam" id="3.30.420.10:FF:000062">
    <property type="entry name" value="ERI1 exoribonuclease 2 isoform X1"/>
    <property type="match status" value="1"/>
</dbReference>
<keyword evidence="8" id="KW-0460">Magnesium</keyword>
<evidence type="ECO:0000256" key="1">
    <source>
        <dbReference type="ARBA" id="ARBA00001946"/>
    </source>
</evidence>
<dbReference type="KEGG" id="hai:109386558"/>
<organism evidence="14 15">
    <name type="scientific">Hipposideros armiger</name>
    <name type="common">Great Himalayan leaf-nosed bat</name>
    <dbReference type="NCBI Taxonomy" id="186990"/>
    <lineage>
        <taxon>Eukaryota</taxon>
        <taxon>Metazoa</taxon>
        <taxon>Chordata</taxon>
        <taxon>Craniata</taxon>
        <taxon>Vertebrata</taxon>
        <taxon>Euteleostomi</taxon>
        <taxon>Mammalia</taxon>
        <taxon>Eutheria</taxon>
        <taxon>Laurasiatheria</taxon>
        <taxon>Chiroptera</taxon>
        <taxon>Yinpterochiroptera</taxon>
        <taxon>Rhinolophoidea</taxon>
        <taxon>Hipposideridae</taxon>
        <taxon>Hipposideros</taxon>
    </lineage>
</organism>
<dbReference type="AlphaFoldDB" id="A0A8B7RYD3"/>
<accession>A0A8B7RYD3</accession>
<dbReference type="GO" id="GO:0008270">
    <property type="term" value="F:zinc ion binding"/>
    <property type="evidence" value="ECO:0007669"/>
    <property type="project" value="UniProtKB-KW"/>
</dbReference>
<dbReference type="Pfam" id="PF00929">
    <property type="entry name" value="RNase_T"/>
    <property type="match status" value="1"/>
</dbReference>
<comment type="similarity">
    <text evidence="9">Belongs to the ERI2 family.</text>
</comment>
<dbReference type="InterPro" id="IPR012337">
    <property type="entry name" value="RNaseH-like_sf"/>
</dbReference>
<evidence type="ECO:0000256" key="8">
    <source>
        <dbReference type="ARBA" id="ARBA00022842"/>
    </source>
</evidence>
<dbReference type="GeneID" id="109386558"/>
<keyword evidence="4 12" id="KW-0863">Zinc-finger</keyword>
<dbReference type="Gene3D" id="3.30.420.10">
    <property type="entry name" value="Ribonuclease H-like superfamily/Ribonuclease H"/>
    <property type="match status" value="1"/>
</dbReference>
<dbReference type="InterPro" id="IPR051274">
    <property type="entry name" value="3-5_Exoribonuclease"/>
</dbReference>
<evidence type="ECO:0000313" key="15">
    <source>
        <dbReference type="RefSeq" id="XP_019505393.1"/>
    </source>
</evidence>
<evidence type="ECO:0000256" key="5">
    <source>
        <dbReference type="ARBA" id="ARBA00022801"/>
    </source>
</evidence>
<dbReference type="PANTHER" id="PTHR23044">
    <property type="entry name" value="3'-5' EXONUCLEASE ERI1-RELATED"/>
    <property type="match status" value="1"/>
</dbReference>
<evidence type="ECO:0000256" key="9">
    <source>
        <dbReference type="ARBA" id="ARBA00038042"/>
    </source>
</evidence>
<evidence type="ECO:0000256" key="3">
    <source>
        <dbReference type="ARBA" id="ARBA00022723"/>
    </source>
</evidence>
<dbReference type="SUPFAM" id="SSF53098">
    <property type="entry name" value="Ribonuclease H-like"/>
    <property type="match status" value="1"/>
</dbReference>
<dbReference type="CTD" id="112479"/>
<dbReference type="Pfam" id="PF06839">
    <property type="entry name" value="Zn_ribbon_GRF"/>
    <property type="match status" value="1"/>
</dbReference>
<keyword evidence="6" id="KW-0862">Zinc</keyword>
<evidence type="ECO:0000259" key="13">
    <source>
        <dbReference type="PROSITE" id="PS51999"/>
    </source>
</evidence>
<dbReference type="CDD" id="cd06133">
    <property type="entry name" value="ERI-1_3'hExo_like"/>
    <property type="match status" value="1"/>
</dbReference>
<feature type="domain" description="GRF-type" evidence="13">
    <location>
        <begin position="716"/>
        <end position="762"/>
    </location>
</feature>
<keyword evidence="3" id="KW-0479">Metal-binding</keyword>
<evidence type="ECO:0000256" key="7">
    <source>
        <dbReference type="ARBA" id="ARBA00022839"/>
    </source>
</evidence>
<dbReference type="Proteomes" id="UP000694851">
    <property type="component" value="Unplaced"/>
</dbReference>
<evidence type="ECO:0000256" key="2">
    <source>
        <dbReference type="ARBA" id="ARBA00022722"/>
    </source>
</evidence>
<keyword evidence="2" id="KW-0540">Nuclease</keyword>
<dbReference type="InterPro" id="IPR010666">
    <property type="entry name" value="Znf_GRF"/>
</dbReference>
<dbReference type="InterPro" id="IPR047201">
    <property type="entry name" value="ERI-1_3'hExo-like"/>
</dbReference>
<sequence length="810" mass="90164">MGTVVGPSLAPCTFPGFLEESRFWANSAGLRSRRGSWVHISNIWVLWQMGSSHSLNLGSKSDYLVPLLRTKRYHRLTSVSAMQQESVNVSCYSQLPVTPLVKQTKLEQGVFASLNSSTHQSSLAPQRLRLQQLGLIRRKSIAPANGKLGRSKSKQLFDYLIVIDFESTCWNDGKRHQSQEIIEFPAVLLNTSTGEIESEFHAYVQPQEHPILSEFCMELTGIKQDQVDEGVPLKICLSQFCKWIQKIQQQKKITFAAGVSDTSTPEVKLCAFVTWSDWDLGVCLEYECKRKQLLKPVFLNSWIDLRATYKIFYSRKPKGLSGALQEVGIEFLGREHSGLDDSRNTALLAWKMIRDGCLMKITRSLNKVPPKKNLNILARNLNTNQVEEKSACNSGVWHSSICDRQPKNTLLYHEKVQMSVGGNSVKVQQGELQPRSNISVGLCNATSASSLLNTRSSTSGWHLRSPSLTALMQEPIRSEHCALDTKSKSSTIGSEMVLVSTTLSSVNQVSDMEMSSALDCLPMLADWEEVALLPASQPEQNADCVPPPISDSDLDTWLNSEERLMVLEESELLSHETLAATEETPQKSETAKAVVYKSPHTTIYNVKEAKDPGSDISNFKLPECRSSSFNSVKAGTSHPSELGTHALLDGTKRKPSSPTAFPPAKKQTFTIHEEKPTSSDGSPMRSSSWKVLSSILTSTVNLQGPWKSGKMTPPLCKCGRRSKRLVVSNNGPNHGKVFYCCPIGKYQENRQCCGYFKWEQTLQKERAKSIAQSPSSRGLAFRSPETSHICDRNINVSTKNSLRLRPSMRN</sequence>
<dbReference type="PANTHER" id="PTHR23044:SF61">
    <property type="entry name" value="3'-5' EXORIBONUCLEASE 1-RELATED"/>
    <property type="match status" value="1"/>
</dbReference>
<dbReference type="GO" id="GO:0003676">
    <property type="term" value="F:nucleic acid binding"/>
    <property type="evidence" value="ECO:0007669"/>
    <property type="project" value="InterPro"/>
</dbReference>
<evidence type="ECO:0000256" key="12">
    <source>
        <dbReference type="PROSITE-ProRule" id="PRU01343"/>
    </source>
</evidence>
<keyword evidence="7" id="KW-0269">Exonuclease</keyword>
<dbReference type="GO" id="GO:0000175">
    <property type="term" value="F:3'-5'-RNA exonuclease activity"/>
    <property type="evidence" value="ECO:0007669"/>
    <property type="project" value="InterPro"/>
</dbReference>
<name>A0A8B7RYD3_HIPAR</name>
<evidence type="ECO:0000256" key="11">
    <source>
        <dbReference type="ARBA" id="ARBA00083876"/>
    </source>
</evidence>
<dbReference type="InterPro" id="IPR036397">
    <property type="entry name" value="RNaseH_sf"/>
</dbReference>
<proteinExistence type="inferred from homology"/>
<keyword evidence="5" id="KW-0378">Hydrolase</keyword>